<evidence type="ECO:0000313" key="3">
    <source>
        <dbReference type="Proteomes" id="UP001178461"/>
    </source>
</evidence>
<proteinExistence type="predicted"/>
<organism evidence="2 3">
    <name type="scientific">Podarcis lilfordi</name>
    <name type="common">Lilford's wall lizard</name>
    <dbReference type="NCBI Taxonomy" id="74358"/>
    <lineage>
        <taxon>Eukaryota</taxon>
        <taxon>Metazoa</taxon>
        <taxon>Chordata</taxon>
        <taxon>Craniata</taxon>
        <taxon>Vertebrata</taxon>
        <taxon>Euteleostomi</taxon>
        <taxon>Lepidosauria</taxon>
        <taxon>Squamata</taxon>
        <taxon>Bifurcata</taxon>
        <taxon>Unidentata</taxon>
        <taxon>Episquamata</taxon>
        <taxon>Laterata</taxon>
        <taxon>Lacertibaenia</taxon>
        <taxon>Lacertidae</taxon>
        <taxon>Podarcis</taxon>
    </lineage>
</organism>
<reference evidence="2" key="1">
    <citation type="submission" date="2022-12" db="EMBL/GenBank/DDBJ databases">
        <authorList>
            <person name="Alioto T."/>
            <person name="Alioto T."/>
            <person name="Gomez Garrido J."/>
        </authorList>
    </citation>
    <scope>NUCLEOTIDE SEQUENCE</scope>
</reference>
<feature type="region of interest" description="Disordered" evidence="1">
    <location>
        <begin position="183"/>
        <end position="325"/>
    </location>
</feature>
<evidence type="ECO:0000256" key="1">
    <source>
        <dbReference type="SAM" id="MobiDB-lite"/>
    </source>
</evidence>
<sequence length="342" mass="38246">MGESSFHCHPSPEGCCLELHETIAILVALIVLVHLALKLAAAACYYFCCLLGTLIGTICAKEPETSKMCATPKTRRTQSRRLAAQWSDQNLPRRRRHESCSPHRRCLHCTLEPLKVTMNLQNEPFPCREHQRLGRRPCPDYLPCHALRCCTCDCDPRQRPRTSSAPSPVTRCRDVACGSSDPMLASGSSNDHRNSMAVNPDYFSRLPANDNQYRSAPEAEYPGTTGRRPTKVYIYPVHPQTPPASRSGSPERSYRRRGTIVTTPEEQPVEYEPRESSRRKSRAEPEQLLNSPLSPPAAPRFHSIGGSPLPGTAPPETPSVKPRYSWPEPAAVSDWVYRPVKQ</sequence>
<dbReference type="Proteomes" id="UP001178461">
    <property type="component" value="Chromosome 13"/>
</dbReference>
<name>A0AA35PN02_9SAUR</name>
<dbReference type="EMBL" id="OX395138">
    <property type="protein sequence ID" value="CAI5791543.1"/>
    <property type="molecule type" value="Genomic_DNA"/>
</dbReference>
<evidence type="ECO:0000313" key="2">
    <source>
        <dbReference type="EMBL" id="CAI5791543.1"/>
    </source>
</evidence>
<dbReference type="AlphaFoldDB" id="A0AA35PN02"/>
<accession>A0AA35PN02</accession>
<protein>
    <submittedName>
        <fullName evidence="2">Uncharacterized protein</fullName>
    </submittedName>
</protein>
<keyword evidence="3" id="KW-1185">Reference proteome</keyword>
<gene>
    <name evidence="2" type="ORF">PODLI_1B008790</name>
</gene>
<feature type="compositionally biased region" description="Basic and acidic residues" evidence="1">
    <location>
        <begin position="271"/>
        <end position="285"/>
    </location>
</feature>